<dbReference type="AlphaFoldDB" id="A0A6A6HX23"/>
<protein>
    <submittedName>
        <fullName evidence="3">Uncharacterized protein</fullName>
    </submittedName>
</protein>
<feature type="region of interest" description="Disordered" evidence="1">
    <location>
        <begin position="1"/>
        <end position="25"/>
    </location>
</feature>
<keyword evidence="4" id="KW-1185">Reference proteome</keyword>
<proteinExistence type="predicted"/>
<dbReference type="RefSeq" id="XP_033677630.1">
    <property type="nucleotide sequence ID" value="XM_033827233.1"/>
</dbReference>
<gene>
    <name evidence="3" type="ORF">BU26DRAFT_510463</name>
</gene>
<keyword evidence="2" id="KW-0472">Membrane</keyword>
<keyword evidence="2" id="KW-0812">Transmembrane</keyword>
<reference evidence="3" key="1">
    <citation type="journal article" date="2020" name="Stud. Mycol.">
        <title>101 Dothideomycetes genomes: a test case for predicting lifestyles and emergence of pathogens.</title>
        <authorList>
            <person name="Haridas S."/>
            <person name="Albert R."/>
            <person name="Binder M."/>
            <person name="Bloem J."/>
            <person name="Labutti K."/>
            <person name="Salamov A."/>
            <person name="Andreopoulos B."/>
            <person name="Baker S."/>
            <person name="Barry K."/>
            <person name="Bills G."/>
            <person name="Bluhm B."/>
            <person name="Cannon C."/>
            <person name="Castanera R."/>
            <person name="Culley D."/>
            <person name="Daum C."/>
            <person name="Ezra D."/>
            <person name="Gonzalez J."/>
            <person name="Henrissat B."/>
            <person name="Kuo A."/>
            <person name="Liang C."/>
            <person name="Lipzen A."/>
            <person name="Lutzoni F."/>
            <person name="Magnuson J."/>
            <person name="Mondo S."/>
            <person name="Nolan M."/>
            <person name="Ohm R."/>
            <person name="Pangilinan J."/>
            <person name="Park H.-J."/>
            <person name="Ramirez L."/>
            <person name="Alfaro M."/>
            <person name="Sun H."/>
            <person name="Tritt A."/>
            <person name="Yoshinaga Y."/>
            <person name="Zwiers L.-H."/>
            <person name="Turgeon B."/>
            <person name="Goodwin S."/>
            <person name="Spatafora J."/>
            <person name="Crous P."/>
            <person name="Grigoriev I."/>
        </authorList>
    </citation>
    <scope>NUCLEOTIDE SEQUENCE</scope>
    <source>
        <strain evidence="3">CBS 122368</strain>
    </source>
</reference>
<dbReference type="Proteomes" id="UP000800094">
    <property type="component" value="Unassembled WGS sequence"/>
</dbReference>
<evidence type="ECO:0000256" key="2">
    <source>
        <dbReference type="SAM" id="Phobius"/>
    </source>
</evidence>
<organism evidence="3 4">
    <name type="scientific">Trematosphaeria pertusa</name>
    <dbReference type="NCBI Taxonomy" id="390896"/>
    <lineage>
        <taxon>Eukaryota</taxon>
        <taxon>Fungi</taxon>
        <taxon>Dikarya</taxon>
        <taxon>Ascomycota</taxon>
        <taxon>Pezizomycotina</taxon>
        <taxon>Dothideomycetes</taxon>
        <taxon>Pleosporomycetidae</taxon>
        <taxon>Pleosporales</taxon>
        <taxon>Massarineae</taxon>
        <taxon>Trematosphaeriaceae</taxon>
        <taxon>Trematosphaeria</taxon>
    </lineage>
</organism>
<dbReference type="EMBL" id="ML987207">
    <property type="protein sequence ID" value="KAF2242626.1"/>
    <property type="molecule type" value="Genomic_DNA"/>
</dbReference>
<feature type="transmembrane region" description="Helical" evidence="2">
    <location>
        <begin position="57"/>
        <end position="76"/>
    </location>
</feature>
<name>A0A6A6HX23_9PLEO</name>
<feature type="transmembrane region" description="Helical" evidence="2">
    <location>
        <begin position="102"/>
        <end position="126"/>
    </location>
</feature>
<keyword evidence="2" id="KW-1133">Transmembrane helix</keyword>
<dbReference type="OrthoDB" id="10531254at2759"/>
<evidence type="ECO:0000313" key="3">
    <source>
        <dbReference type="EMBL" id="KAF2242626.1"/>
    </source>
</evidence>
<accession>A0A6A6HX23</accession>
<evidence type="ECO:0000256" key="1">
    <source>
        <dbReference type="SAM" id="MobiDB-lite"/>
    </source>
</evidence>
<evidence type="ECO:0000313" key="4">
    <source>
        <dbReference type="Proteomes" id="UP000800094"/>
    </source>
</evidence>
<feature type="compositionally biased region" description="Polar residues" evidence="1">
    <location>
        <begin position="15"/>
        <end position="25"/>
    </location>
</feature>
<dbReference type="GeneID" id="54580563"/>
<sequence length="179" mass="20162">MSSSRWTPPPWRSSNNRVTRAQSNQATANSSLRYVNSTSSHLAAAAIYLRQPARIRIYTAILLTALFMGAMIWSFATVFNGRHTTDIPQAYRVSTDEGQKNLAAFVLLMAGGFWITYLLIGFFVALGRRISPLSWDIQKPRDSNRSCFGRVRPSLDVRKCLEDFWKSAVNIWLGVLTGQ</sequence>